<evidence type="ECO:0000256" key="1">
    <source>
        <dbReference type="SAM" id="Phobius"/>
    </source>
</evidence>
<dbReference type="RefSeq" id="WP_345917881.1">
    <property type="nucleotide sequence ID" value="NZ_JBDIVE010000001.1"/>
</dbReference>
<evidence type="ECO:0000313" key="3">
    <source>
        <dbReference type="Proteomes" id="UP001410394"/>
    </source>
</evidence>
<keyword evidence="1" id="KW-1133">Transmembrane helix</keyword>
<keyword evidence="1" id="KW-0812">Transmembrane</keyword>
<dbReference type="EMBL" id="JBDIVE010000001">
    <property type="protein sequence ID" value="MEN3067113.1"/>
    <property type="molecule type" value="Genomic_DNA"/>
</dbReference>
<feature type="transmembrane region" description="Helical" evidence="1">
    <location>
        <begin position="12"/>
        <end position="32"/>
    </location>
</feature>
<feature type="transmembrane region" description="Helical" evidence="1">
    <location>
        <begin position="361"/>
        <end position="382"/>
    </location>
</feature>
<keyword evidence="3" id="KW-1185">Reference proteome</keyword>
<dbReference type="InterPro" id="IPR005625">
    <property type="entry name" value="PepSY-ass_TM"/>
</dbReference>
<dbReference type="Pfam" id="PF03929">
    <property type="entry name" value="PepSY_TM"/>
    <property type="match status" value="1"/>
</dbReference>
<comment type="caution">
    <text evidence="2">The sequence shown here is derived from an EMBL/GenBank/DDBJ whole genome shotgun (WGS) entry which is preliminary data.</text>
</comment>
<sequence length="410" mass="44780">MRAALTVLHRWFGLTAAVFLFISGATGALISWDHELDAWLNPRLFKADSAGVPQDALHLAQEYERRHPDLQISWLPLAVEPGEALNIRVEPRPDKAGGKAKDPGFNQVALDPVSGAEQAQRDWGVISLSRENLLPFLYKLHYSMHLPDVGGIETGIWLMGLIAIVWIVDCGVALWLSFPKLASWRKSFAFRWRQGGYKLNFDLHRSGGVWLWLLVLIIAITSVSMNLQLQVVRPLINQLSPLSASPWDGRSFRAEDDPAQPRVSREQVLAAARAEAARRGWHLPAGGIFYSPQADVYGVGFYEPGQDHGDGGLGNAWLHYEGSDGRFAGASVPGEGSAGDIFMQAQFPLHSGRIAGLPGRILVSLLGLAIASFSVTGIVIWARKRRARLAKTHQPASRASGVGAELGTSQ</sequence>
<evidence type="ECO:0000313" key="2">
    <source>
        <dbReference type="EMBL" id="MEN3067113.1"/>
    </source>
</evidence>
<proteinExistence type="predicted"/>
<feature type="transmembrane region" description="Helical" evidence="1">
    <location>
        <begin position="156"/>
        <end position="178"/>
    </location>
</feature>
<name>A0ABU9YTQ8_9RHOO</name>
<dbReference type="PANTHER" id="PTHR34219:SF5">
    <property type="entry name" value="BLR4505 PROTEIN"/>
    <property type="match status" value="1"/>
</dbReference>
<gene>
    <name evidence="2" type="ORF">ABDB84_01410</name>
</gene>
<organism evidence="2 3">
    <name type="scientific">Uliginosibacterium sediminicola</name>
    <dbReference type="NCBI Taxonomy" id="2024550"/>
    <lineage>
        <taxon>Bacteria</taxon>
        <taxon>Pseudomonadati</taxon>
        <taxon>Pseudomonadota</taxon>
        <taxon>Betaproteobacteria</taxon>
        <taxon>Rhodocyclales</taxon>
        <taxon>Zoogloeaceae</taxon>
        <taxon>Uliginosibacterium</taxon>
    </lineage>
</organism>
<dbReference type="PANTHER" id="PTHR34219">
    <property type="entry name" value="IRON-REGULATED INNER MEMBRANE PROTEIN-RELATED"/>
    <property type="match status" value="1"/>
</dbReference>
<feature type="transmembrane region" description="Helical" evidence="1">
    <location>
        <begin position="209"/>
        <end position="229"/>
    </location>
</feature>
<keyword evidence="1" id="KW-0472">Membrane</keyword>
<reference evidence="2 3" key="1">
    <citation type="journal article" date="2018" name="Int. J. Syst. Evol. Microbiol.">
        <title>Uliginosibacterium sediminicola sp. nov., isolated from freshwater sediment.</title>
        <authorList>
            <person name="Hwang W.M."/>
            <person name="Kim S.M."/>
            <person name="Kang K."/>
            <person name="Ahn T.Y."/>
        </authorList>
    </citation>
    <scope>NUCLEOTIDE SEQUENCE [LARGE SCALE GENOMIC DNA]</scope>
    <source>
        <strain evidence="2 3">M1-21</strain>
    </source>
</reference>
<protein>
    <submittedName>
        <fullName evidence="2">PepSY-associated TM helix domain-containing protein</fullName>
    </submittedName>
</protein>
<dbReference type="Proteomes" id="UP001410394">
    <property type="component" value="Unassembled WGS sequence"/>
</dbReference>
<accession>A0ABU9YTQ8</accession>